<keyword evidence="3 4" id="KW-0732">Signal</keyword>
<keyword evidence="2" id="KW-0813">Transport</keyword>
<dbReference type="Gene3D" id="3.40.190.10">
    <property type="entry name" value="Periplasmic binding protein-like II"/>
    <property type="match status" value="1"/>
</dbReference>
<sequence length="459" mass="49418">MRARSRLMGVVLAVVGCTALLSGCAPPAEDDALVVWSLESQSDRVRATEAITQRFTAETGIPVRVVAVDENQFSQMIMSAAAAGTMPDVIGALPLSATWQMAGNELLDTRANQEVLDALGPDTFSQRALQLTADGDRRLAVPSDAWAQVLAYRKDLFAQAGLPVPDTYEKIEHAARVLNRGGTSGISMATHANDTATGQAFESFALANDCRLVDGAGRVELDSPQCRETFRFVHGLISRYSPPGAQDIDSTRATYFAGRSAMLSWSTFLLDELGGLRADAAPACSQCQDDPTFLARNTGIVSALKGPDATEPAQYGELTSWTVPVGAKREQAKRFVEHMLDEGYPDWLGMAPEGKLPARKGTAQDPERFTRAWQQAPAGVDVKRRLGEIYPPETIDELRTGADRFRRWGFEQRQGVLVGATLGEMPVPHAVNSLLNGGDPAETAGEAADEVRAIQTSLN</sequence>
<feature type="signal peptide" evidence="4">
    <location>
        <begin position="1"/>
        <end position="27"/>
    </location>
</feature>
<keyword evidence="6" id="KW-1185">Reference proteome</keyword>
<evidence type="ECO:0000256" key="1">
    <source>
        <dbReference type="ARBA" id="ARBA00008520"/>
    </source>
</evidence>
<evidence type="ECO:0000256" key="2">
    <source>
        <dbReference type="ARBA" id="ARBA00022448"/>
    </source>
</evidence>
<dbReference type="EMBL" id="RSAA01000020">
    <property type="protein sequence ID" value="RRO14241.1"/>
    <property type="molecule type" value="Genomic_DNA"/>
</dbReference>
<dbReference type="PROSITE" id="PS51257">
    <property type="entry name" value="PROKAR_LIPOPROTEIN"/>
    <property type="match status" value="1"/>
</dbReference>
<feature type="chain" id="PRO_5039369632" evidence="4">
    <location>
        <begin position="28"/>
        <end position="459"/>
    </location>
</feature>
<dbReference type="SUPFAM" id="SSF53850">
    <property type="entry name" value="Periplasmic binding protein-like II"/>
    <property type="match status" value="1"/>
</dbReference>
<dbReference type="Proteomes" id="UP000274515">
    <property type="component" value="Unassembled WGS sequence"/>
</dbReference>
<dbReference type="PANTHER" id="PTHR43649">
    <property type="entry name" value="ARABINOSE-BINDING PROTEIN-RELATED"/>
    <property type="match status" value="1"/>
</dbReference>
<gene>
    <name evidence="5" type="ORF">EIL87_21125</name>
</gene>
<evidence type="ECO:0000256" key="3">
    <source>
        <dbReference type="ARBA" id="ARBA00022729"/>
    </source>
</evidence>
<dbReference type="InterPro" id="IPR006059">
    <property type="entry name" value="SBP"/>
</dbReference>
<comment type="caution">
    <text evidence="5">The sequence shown here is derived from an EMBL/GenBank/DDBJ whole genome shotgun (WGS) entry which is preliminary data.</text>
</comment>
<dbReference type="InterPro" id="IPR050490">
    <property type="entry name" value="Bact_solute-bd_prot1"/>
</dbReference>
<comment type="similarity">
    <text evidence="1">Belongs to the bacterial solute-binding protein 1 family.</text>
</comment>
<proteinExistence type="inferred from homology"/>
<name>A0A426JM51_9PSEU</name>
<protein>
    <submittedName>
        <fullName evidence="5">Carbohydrate ABC transporter substrate-binding protein</fullName>
    </submittedName>
</protein>
<dbReference type="PANTHER" id="PTHR43649:SF34">
    <property type="entry name" value="ABC TRANSPORTER PERIPLASMIC-BINDING PROTEIN YCJN-RELATED"/>
    <property type="match status" value="1"/>
</dbReference>
<dbReference type="AlphaFoldDB" id="A0A426JM51"/>
<dbReference type="Pfam" id="PF13416">
    <property type="entry name" value="SBP_bac_8"/>
    <property type="match status" value="1"/>
</dbReference>
<evidence type="ECO:0000313" key="5">
    <source>
        <dbReference type="EMBL" id="RRO14241.1"/>
    </source>
</evidence>
<evidence type="ECO:0000256" key="4">
    <source>
        <dbReference type="SAM" id="SignalP"/>
    </source>
</evidence>
<reference evidence="5 6" key="1">
    <citation type="submission" date="2018-11" db="EMBL/GenBank/DDBJ databases">
        <title>Saccharopolyspora rhizosphaerae sp. nov., an actinomycete isolated from rhizosphere soil in Thailand.</title>
        <authorList>
            <person name="Intra B."/>
            <person name="Euanorasetr J."/>
            <person name="Take A."/>
            <person name="Inahashi Y."/>
            <person name="Mori M."/>
            <person name="Panbangred W."/>
            <person name="Matsumoto A."/>
        </authorList>
    </citation>
    <scope>NUCLEOTIDE SEQUENCE [LARGE SCALE GENOMIC DNA]</scope>
    <source>
        <strain evidence="5 6">H219</strain>
    </source>
</reference>
<dbReference type="OrthoDB" id="9780991at2"/>
<dbReference type="RefSeq" id="WP_125092309.1">
    <property type="nucleotide sequence ID" value="NZ_RSAA01000020.1"/>
</dbReference>
<evidence type="ECO:0000313" key="6">
    <source>
        <dbReference type="Proteomes" id="UP000274515"/>
    </source>
</evidence>
<accession>A0A426JM51</accession>
<organism evidence="5 6">
    <name type="scientific">Saccharopolyspora rhizosphaerae</name>
    <dbReference type="NCBI Taxonomy" id="2492662"/>
    <lineage>
        <taxon>Bacteria</taxon>
        <taxon>Bacillati</taxon>
        <taxon>Actinomycetota</taxon>
        <taxon>Actinomycetes</taxon>
        <taxon>Pseudonocardiales</taxon>
        <taxon>Pseudonocardiaceae</taxon>
        <taxon>Saccharopolyspora</taxon>
    </lineage>
</organism>